<evidence type="ECO:0000256" key="2">
    <source>
        <dbReference type="ARBA" id="ARBA00022679"/>
    </source>
</evidence>
<feature type="domain" description="O-methyltransferase C-terminal" evidence="4">
    <location>
        <begin position="146"/>
        <end position="354"/>
    </location>
</feature>
<dbReference type="PROSITE" id="PS51683">
    <property type="entry name" value="SAM_OMT_II"/>
    <property type="match status" value="1"/>
</dbReference>
<dbReference type="Gene3D" id="3.40.50.150">
    <property type="entry name" value="Vaccinia Virus protein VP39"/>
    <property type="match status" value="1"/>
</dbReference>
<dbReference type="InterPro" id="IPR029063">
    <property type="entry name" value="SAM-dependent_MTases_sf"/>
</dbReference>
<evidence type="ECO:0000313" key="6">
    <source>
        <dbReference type="EMBL" id="MED6164813.1"/>
    </source>
</evidence>
<accession>A0ABU6UXW6</accession>
<dbReference type="Proteomes" id="UP001341840">
    <property type="component" value="Unassembled WGS sequence"/>
</dbReference>
<feature type="domain" description="O-methyltransferase dimerisation" evidence="5">
    <location>
        <begin position="33"/>
        <end position="123"/>
    </location>
</feature>
<dbReference type="PANTHER" id="PTHR11746">
    <property type="entry name" value="O-METHYLTRANSFERASE"/>
    <property type="match status" value="1"/>
</dbReference>
<protein>
    <submittedName>
        <fullName evidence="6">Nicotinate N-methyltransferase 1</fullName>
    </submittedName>
</protein>
<dbReference type="SUPFAM" id="SSF53335">
    <property type="entry name" value="S-adenosyl-L-methionine-dependent methyltransferases"/>
    <property type="match status" value="1"/>
</dbReference>
<evidence type="ECO:0000259" key="5">
    <source>
        <dbReference type="Pfam" id="PF08100"/>
    </source>
</evidence>
<keyword evidence="7" id="KW-1185">Reference proteome</keyword>
<dbReference type="Gene3D" id="1.10.10.10">
    <property type="entry name" value="Winged helix-like DNA-binding domain superfamily/Winged helix DNA-binding domain"/>
    <property type="match status" value="1"/>
</dbReference>
<evidence type="ECO:0000256" key="3">
    <source>
        <dbReference type="ARBA" id="ARBA00022691"/>
    </source>
</evidence>
<evidence type="ECO:0000259" key="4">
    <source>
        <dbReference type="Pfam" id="PF00891"/>
    </source>
</evidence>
<dbReference type="InterPro" id="IPR012967">
    <property type="entry name" value="COMT_dimerisation"/>
</dbReference>
<gene>
    <name evidence="6" type="primary">NANMT1_7</name>
    <name evidence="6" type="ORF">PIB30_093782</name>
</gene>
<evidence type="ECO:0000256" key="1">
    <source>
        <dbReference type="ARBA" id="ARBA00022603"/>
    </source>
</evidence>
<dbReference type="InterPro" id="IPR001077">
    <property type="entry name" value="COMT_C"/>
</dbReference>
<dbReference type="Pfam" id="PF08100">
    <property type="entry name" value="Dimerisation"/>
    <property type="match status" value="1"/>
</dbReference>
<keyword evidence="3" id="KW-0949">S-adenosyl-L-methionine</keyword>
<organism evidence="6 7">
    <name type="scientific">Stylosanthes scabra</name>
    <dbReference type="NCBI Taxonomy" id="79078"/>
    <lineage>
        <taxon>Eukaryota</taxon>
        <taxon>Viridiplantae</taxon>
        <taxon>Streptophyta</taxon>
        <taxon>Embryophyta</taxon>
        <taxon>Tracheophyta</taxon>
        <taxon>Spermatophyta</taxon>
        <taxon>Magnoliopsida</taxon>
        <taxon>eudicotyledons</taxon>
        <taxon>Gunneridae</taxon>
        <taxon>Pentapetalae</taxon>
        <taxon>rosids</taxon>
        <taxon>fabids</taxon>
        <taxon>Fabales</taxon>
        <taxon>Fabaceae</taxon>
        <taxon>Papilionoideae</taxon>
        <taxon>50 kb inversion clade</taxon>
        <taxon>dalbergioids sensu lato</taxon>
        <taxon>Dalbergieae</taxon>
        <taxon>Pterocarpus clade</taxon>
        <taxon>Stylosanthes</taxon>
    </lineage>
</organism>
<dbReference type="InterPro" id="IPR036388">
    <property type="entry name" value="WH-like_DNA-bd_sf"/>
</dbReference>
<dbReference type="Pfam" id="PF00891">
    <property type="entry name" value="Methyltransf_2"/>
    <property type="match status" value="1"/>
</dbReference>
<sequence length="375" mass="41495">MEMEMNGVTTTNTITATTTTTSESQKKARLAILELAHMVSVPMSLVAVIRLKVPQAIWQGGSNTPISASQILAHICPHGGGYDAENLQRILRLLASYNIFVEHLNSRGERKYSLTEIGKTLVDDTEGLSYAYYMLQHHQDALMQAWPVMEEAVKDPTAEPFKKANGEGAISYYTKRPDELKLAVKALCGMSIPLMREILDSYDGFQGVETLVDVGGNNGISLRSIMEKYPNVSKGINFDLPEMVASAPHIPGVTHVGGDAFESVPSGDAIFIKWVLLAWTDEECKKVFQNCYKALPANGKVIACEPVAPEMTDESQRTRALLGGDIFIMTMYRTKGKHRTEQQFKELATSAGFSRFHAFYVDPYMAVLEFHKSSI</sequence>
<keyword evidence="2" id="KW-0808">Transferase</keyword>
<reference evidence="6 7" key="1">
    <citation type="journal article" date="2023" name="Plants (Basel)">
        <title>Bridging the Gap: Combining Genomics and Transcriptomics Approaches to Understand Stylosanthes scabra, an Orphan Legume from the Brazilian Caatinga.</title>
        <authorList>
            <person name="Ferreira-Neto J.R.C."/>
            <person name="da Silva M.D."/>
            <person name="Binneck E."/>
            <person name="de Melo N.F."/>
            <person name="da Silva R.H."/>
            <person name="de Melo A.L.T.M."/>
            <person name="Pandolfi V."/>
            <person name="Bustamante F.O."/>
            <person name="Brasileiro-Vidal A.C."/>
            <person name="Benko-Iseppon A.M."/>
        </authorList>
    </citation>
    <scope>NUCLEOTIDE SEQUENCE [LARGE SCALE GENOMIC DNA]</scope>
    <source>
        <tissue evidence="6">Leaves</tissue>
    </source>
</reference>
<proteinExistence type="predicted"/>
<dbReference type="InterPro" id="IPR036390">
    <property type="entry name" value="WH_DNA-bd_sf"/>
</dbReference>
<name>A0ABU6UXW6_9FABA</name>
<keyword evidence="1" id="KW-0489">Methyltransferase</keyword>
<comment type="caution">
    <text evidence="6">The sequence shown here is derived from an EMBL/GenBank/DDBJ whole genome shotgun (WGS) entry which is preliminary data.</text>
</comment>
<evidence type="ECO:0000313" key="7">
    <source>
        <dbReference type="Proteomes" id="UP001341840"/>
    </source>
</evidence>
<dbReference type="SUPFAM" id="SSF46785">
    <property type="entry name" value="Winged helix' DNA-binding domain"/>
    <property type="match status" value="1"/>
</dbReference>
<dbReference type="PIRSF" id="PIRSF005739">
    <property type="entry name" value="O-mtase"/>
    <property type="match status" value="1"/>
</dbReference>
<dbReference type="InterPro" id="IPR016461">
    <property type="entry name" value="COMT-like"/>
</dbReference>
<dbReference type="EMBL" id="JASCZI010122854">
    <property type="protein sequence ID" value="MED6164813.1"/>
    <property type="molecule type" value="Genomic_DNA"/>
</dbReference>